<dbReference type="Proteomes" id="UP000789860">
    <property type="component" value="Unassembled WGS sequence"/>
</dbReference>
<sequence>NEKHERKILKSLCKRVMNMEQEKSGRCPKCGADGSCRPVGKKEFNKLLKAMLKVPPPKSWKEKREKD</sequence>
<feature type="non-terminal residue" evidence="1">
    <location>
        <position position="1"/>
    </location>
</feature>
<evidence type="ECO:0000313" key="1">
    <source>
        <dbReference type="EMBL" id="CAG8722652.1"/>
    </source>
</evidence>
<reference evidence="1" key="1">
    <citation type="submission" date="2021-06" db="EMBL/GenBank/DDBJ databases">
        <authorList>
            <person name="Kallberg Y."/>
            <person name="Tangrot J."/>
            <person name="Rosling A."/>
        </authorList>
    </citation>
    <scope>NUCLEOTIDE SEQUENCE</scope>
    <source>
        <strain evidence="1">AU212A</strain>
    </source>
</reference>
<evidence type="ECO:0000313" key="2">
    <source>
        <dbReference type="Proteomes" id="UP000789860"/>
    </source>
</evidence>
<comment type="caution">
    <text evidence="1">The sequence shown here is derived from an EMBL/GenBank/DDBJ whole genome shotgun (WGS) entry which is preliminary data.</text>
</comment>
<name>A0ACA9PVB5_9GLOM</name>
<proteinExistence type="predicted"/>
<gene>
    <name evidence="1" type="ORF">SCALOS_LOCUS11318</name>
</gene>
<protein>
    <submittedName>
        <fullName evidence="1">2575_t:CDS:1</fullName>
    </submittedName>
</protein>
<organism evidence="1 2">
    <name type="scientific">Scutellospora calospora</name>
    <dbReference type="NCBI Taxonomy" id="85575"/>
    <lineage>
        <taxon>Eukaryota</taxon>
        <taxon>Fungi</taxon>
        <taxon>Fungi incertae sedis</taxon>
        <taxon>Mucoromycota</taxon>
        <taxon>Glomeromycotina</taxon>
        <taxon>Glomeromycetes</taxon>
        <taxon>Diversisporales</taxon>
        <taxon>Gigasporaceae</taxon>
        <taxon>Scutellospora</taxon>
    </lineage>
</organism>
<dbReference type="EMBL" id="CAJVPM010048249">
    <property type="protein sequence ID" value="CAG8722652.1"/>
    <property type="molecule type" value="Genomic_DNA"/>
</dbReference>
<accession>A0ACA9PVB5</accession>
<keyword evidence="2" id="KW-1185">Reference proteome</keyword>